<dbReference type="Proteomes" id="UP001295423">
    <property type="component" value="Unassembled WGS sequence"/>
</dbReference>
<proteinExistence type="predicted"/>
<feature type="region of interest" description="Disordered" evidence="1">
    <location>
        <begin position="205"/>
        <end position="262"/>
    </location>
</feature>
<evidence type="ECO:0000256" key="1">
    <source>
        <dbReference type="SAM" id="MobiDB-lite"/>
    </source>
</evidence>
<evidence type="ECO:0000313" key="2">
    <source>
        <dbReference type="EMBL" id="CAJ1956139.1"/>
    </source>
</evidence>
<feature type="compositionally biased region" description="Basic residues" evidence="1">
    <location>
        <begin position="34"/>
        <end position="46"/>
    </location>
</feature>
<accession>A0AAD2FXZ4</accession>
<feature type="compositionally biased region" description="Basic and acidic residues" evidence="1">
    <location>
        <begin position="226"/>
        <end position="237"/>
    </location>
</feature>
<organism evidence="2 3">
    <name type="scientific">Cylindrotheca closterium</name>
    <dbReference type="NCBI Taxonomy" id="2856"/>
    <lineage>
        <taxon>Eukaryota</taxon>
        <taxon>Sar</taxon>
        <taxon>Stramenopiles</taxon>
        <taxon>Ochrophyta</taxon>
        <taxon>Bacillariophyta</taxon>
        <taxon>Bacillariophyceae</taxon>
        <taxon>Bacillariophycidae</taxon>
        <taxon>Bacillariales</taxon>
        <taxon>Bacillariaceae</taxon>
        <taxon>Cylindrotheca</taxon>
    </lineage>
</organism>
<feature type="region of interest" description="Disordered" evidence="1">
    <location>
        <begin position="1"/>
        <end position="117"/>
    </location>
</feature>
<keyword evidence="3" id="KW-1185">Reference proteome</keyword>
<evidence type="ECO:0000313" key="3">
    <source>
        <dbReference type="Proteomes" id="UP001295423"/>
    </source>
</evidence>
<protein>
    <submittedName>
        <fullName evidence="2">Uncharacterized protein</fullName>
    </submittedName>
</protein>
<comment type="caution">
    <text evidence="2">The sequence shown here is derived from an EMBL/GenBank/DDBJ whole genome shotgun (WGS) entry which is preliminary data.</text>
</comment>
<reference evidence="2" key="1">
    <citation type="submission" date="2023-08" db="EMBL/GenBank/DDBJ databases">
        <authorList>
            <person name="Audoor S."/>
            <person name="Bilcke G."/>
        </authorList>
    </citation>
    <scope>NUCLEOTIDE SEQUENCE</scope>
</reference>
<feature type="region of interest" description="Disordered" evidence="1">
    <location>
        <begin position="321"/>
        <end position="352"/>
    </location>
</feature>
<dbReference type="EMBL" id="CAKOGP040001903">
    <property type="protein sequence ID" value="CAJ1956139.1"/>
    <property type="molecule type" value="Genomic_DNA"/>
</dbReference>
<feature type="compositionally biased region" description="Basic and acidic residues" evidence="1">
    <location>
        <begin position="340"/>
        <end position="352"/>
    </location>
</feature>
<gene>
    <name evidence="2" type="ORF">CYCCA115_LOCUS16093</name>
</gene>
<sequence>MAGIKALKKAIRATQHDPPGVTKQTMDQGDGLSKRKKKKNAAKKLKAFWEKKKQQQKNLSPNADEVSLKDAAMQLPTGKTRHQTAGKPSDVLSPRTAPESVDSPLHRLPVLPNPNHPEHYTAEQIFRRQQEAPGTKGMEIMEVVVPSDYDAQIGNISPISMDNSAFYPQSRSLRQQSGVPGRFDPPTTHYTEGLGVELALQLPSLQQRTRRGGGIVSEDLASETESSTRGRSRERARSVSAFSRRRIRPNSGDRTRHDDEPQEVDPIFSTAIDLTDVENEEQAMKLVLRLNGPANAFDNISNPLTAVPNVFGSLTDLLKDPPVAGEEDDRSEVIGSFKADSSKGEVDERDERVKRETVDVMKKESTKGAPFDPIDLTECDFRLLVRKPAEAINVGFVEDADDAYDEMIQTSHSIVTKATHRMLGRNNTWYLG</sequence>
<dbReference type="AlphaFoldDB" id="A0AAD2FXZ4"/>
<name>A0AAD2FXZ4_9STRA</name>
<feature type="compositionally biased region" description="Basic residues" evidence="1">
    <location>
        <begin position="1"/>
        <end position="11"/>
    </location>
</feature>